<keyword evidence="2" id="KW-1185">Reference proteome</keyword>
<proteinExistence type="predicted"/>
<dbReference type="AlphaFoldDB" id="A0AAX3BFX2"/>
<evidence type="ECO:0000313" key="1">
    <source>
        <dbReference type="EMBL" id="URA11033.1"/>
    </source>
</evidence>
<protein>
    <submittedName>
        <fullName evidence="1">Helix-hairpin-helix domain-containing protein</fullName>
    </submittedName>
</protein>
<dbReference type="SUPFAM" id="SSF47781">
    <property type="entry name" value="RuvA domain 2-like"/>
    <property type="match status" value="1"/>
</dbReference>
<reference evidence="1" key="2">
    <citation type="submission" date="2022-06" db="EMBL/GenBank/DDBJ databases">
        <title>Thermospira aquatica gen. nov., sp. nov.</title>
        <authorList>
            <person name="Ben Ali Gam Z."/>
            <person name="Labat M."/>
        </authorList>
    </citation>
    <scope>NUCLEOTIDE SEQUENCE</scope>
    <source>
        <strain evidence="1">F1F22</strain>
    </source>
</reference>
<dbReference type="InterPro" id="IPR010994">
    <property type="entry name" value="RuvA_2-like"/>
</dbReference>
<name>A0AAX3BFX2_9SPIR</name>
<evidence type="ECO:0000313" key="2">
    <source>
        <dbReference type="Proteomes" id="UP001056539"/>
    </source>
</evidence>
<sequence>MANVFKPFAVLAISLITLNLSAFDINSLSDSELSRILLQNGVDKHVVVSLVEFRQREGWIWSYEDLLLAGVPEAMLPWFRYRFSIESSPPIEDVSPDLADLLIYPADLNTASPSLLRMLPGMNEKRLKDLLDYRKQRGFTTLRELVPLGWRVEEIRAIAPYVRISDVSKTLRWKNALRLENTNTLYRTTVYFPYGEGYLLLPDFHVTTGNLSTILTQGVLGGMCSSSWGMLVGGDFIYRQGMGLLFGDPFTIISREPSSMIVWEKGLRRPFSASRDNDRNHYDEIFRGLAGQISFGGWRWGILFFSNQTTTMGGFGTFEGEKGSIGAQGFLLTTNGTERLGSGSLFGRLRFPVFEGGGEWAFSGDQAWIVWMRFPGKIRQAMAMYEGGTNFFAPYGGKLYRGIPGRRGFVWGFEAKRDFFEFFARSEVYTNMTTGYSTFKFGASSAFVERVGASWVGMERIFSSVGMDIRTNTFFFSYGGGVAGWLFSPLKWEMRFSQDRYQQKSGSEYHIKLSGFFKNWSFSLWHGWFFPLKENPISFTFSPIESGEMESMWFYHSTETSCFLVRYRRKEMSVAARILTWDSALRFALSFQWEW</sequence>
<gene>
    <name evidence="1" type="ORF">KDW03_04320</name>
</gene>
<reference evidence="1" key="1">
    <citation type="submission" date="2021-04" db="EMBL/GenBank/DDBJ databases">
        <authorList>
            <person name="Postec A."/>
        </authorList>
    </citation>
    <scope>NUCLEOTIDE SEQUENCE</scope>
    <source>
        <strain evidence="1">F1F22</strain>
    </source>
</reference>
<accession>A0AAX3BFX2</accession>
<dbReference type="Proteomes" id="UP001056539">
    <property type="component" value="Chromosome"/>
</dbReference>
<organism evidence="1 2">
    <name type="scientific">Thermospira aquatica</name>
    <dbReference type="NCBI Taxonomy" id="2828656"/>
    <lineage>
        <taxon>Bacteria</taxon>
        <taxon>Pseudomonadati</taxon>
        <taxon>Spirochaetota</taxon>
        <taxon>Spirochaetia</taxon>
        <taxon>Brevinematales</taxon>
        <taxon>Thermospiraceae</taxon>
        <taxon>Thermospira</taxon>
    </lineage>
</organism>
<dbReference type="KEGG" id="taqu:KDW03_04320"/>
<dbReference type="EMBL" id="CP073355">
    <property type="protein sequence ID" value="URA11033.1"/>
    <property type="molecule type" value="Genomic_DNA"/>
</dbReference>
<dbReference type="RefSeq" id="WP_271436165.1">
    <property type="nucleotide sequence ID" value="NZ_CP073355.1"/>
</dbReference>